<accession>A0AAD9S2A3</accession>
<feature type="transmembrane region" description="Helical" evidence="7">
    <location>
        <begin position="375"/>
        <end position="396"/>
    </location>
</feature>
<feature type="transmembrane region" description="Helical" evidence="7">
    <location>
        <begin position="408"/>
        <end position="428"/>
    </location>
</feature>
<evidence type="ECO:0000256" key="6">
    <source>
        <dbReference type="ARBA" id="ARBA00037968"/>
    </source>
</evidence>
<feature type="transmembrane region" description="Helical" evidence="7">
    <location>
        <begin position="440"/>
        <end position="461"/>
    </location>
</feature>
<dbReference type="GO" id="GO:0022857">
    <property type="term" value="F:transmembrane transporter activity"/>
    <property type="evidence" value="ECO:0007669"/>
    <property type="project" value="InterPro"/>
</dbReference>
<dbReference type="AlphaFoldDB" id="A0AAD9S2A3"/>
<evidence type="ECO:0000256" key="4">
    <source>
        <dbReference type="ARBA" id="ARBA00022989"/>
    </source>
</evidence>
<proteinExistence type="inferred from homology"/>
<sequence length="505" mass="55300">MEQPLASPPPMEKTIDASNPGMDKAFAFIAQYREAEPEASNVDLKALRRRVDLHLVPIMFMCFVAQFLDKVLLNYAAVMSLNQDLGLKGNDFANANTFTYVALLVAEVPTGLVLSKISATKWLSANVFLWGIATAAVAGVHDYHTLLVARIFLGIFEAAVGPSLILISSQWYSRQEQPLRFSIWYCGVGVGQIIGALTSFGFQFVSNNTVSIANWRIMFIVLGLCTVIVGVVTYIFLPENPMTAKWISKSEKVALLEHVAGNKTGVVNHQFKASQVLEVFIDPQVYLLFVMEVALVVNAGVGTSFSATLLKNIGYSSKQSTILNVPSGCITIAAVLLAGIGARFIKQRWLFICIAAIPSALAGALMSFVRTRSGVLAGVLLIQFNVAVTPIMYSWAAANIAGNTKRPIVTALAACAFNLGNVIGPQTFQARDAPQYIPAKITIIATVCSGALVSIVLMIYYRWENERRDRKYGVSGVNNERNEAEVRENWEDMTDRENTTFRYVL</sequence>
<name>A0AAD9S2A3_PHOAM</name>
<dbReference type="FunFam" id="1.20.1250.20:FF:000064">
    <property type="entry name" value="MFS allantoate transporter"/>
    <property type="match status" value="1"/>
</dbReference>
<feature type="transmembrane region" description="Helical" evidence="7">
    <location>
        <begin position="181"/>
        <end position="205"/>
    </location>
</feature>
<keyword evidence="3 7" id="KW-0812">Transmembrane</keyword>
<feature type="transmembrane region" description="Helical" evidence="7">
    <location>
        <begin position="55"/>
        <end position="77"/>
    </location>
</feature>
<dbReference type="PANTHER" id="PTHR43791">
    <property type="entry name" value="PERMEASE-RELATED"/>
    <property type="match status" value="1"/>
</dbReference>
<comment type="caution">
    <text evidence="9">The sequence shown here is derived from an EMBL/GenBank/DDBJ whole genome shotgun (WGS) entry which is preliminary data.</text>
</comment>
<evidence type="ECO:0000313" key="9">
    <source>
        <dbReference type="EMBL" id="KAK2596311.1"/>
    </source>
</evidence>
<dbReference type="PROSITE" id="PS50850">
    <property type="entry name" value="MFS"/>
    <property type="match status" value="1"/>
</dbReference>
<keyword evidence="10" id="KW-1185">Reference proteome</keyword>
<feature type="transmembrane region" description="Helical" evidence="7">
    <location>
        <begin position="349"/>
        <end position="369"/>
    </location>
</feature>
<evidence type="ECO:0000256" key="1">
    <source>
        <dbReference type="ARBA" id="ARBA00004141"/>
    </source>
</evidence>
<feature type="transmembrane region" description="Helical" evidence="7">
    <location>
        <begin position="97"/>
        <end position="115"/>
    </location>
</feature>
<evidence type="ECO:0000259" key="8">
    <source>
        <dbReference type="PROSITE" id="PS50850"/>
    </source>
</evidence>
<evidence type="ECO:0000313" key="10">
    <source>
        <dbReference type="Proteomes" id="UP001265746"/>
    </source>
</evidence>
<evidence type="ECO:0000256" key="5">
    <source>
        <dbReference type="ARBA" id="ARBA00023136"/>
    </source>
</evidence>
<protein>
    <recommendedName>
        <fullName evidence="8">Major facilitator superfamily (MFS) profile domain-containing protein</fullName>
    </recommendedName>
</protein>
<dbReference type="Proteomes" id="UP001265746">
    <property type="component" value="Unassembled WGS sequence"/>
</dbReference>
<dbReference type="GO" id="GO:0016020">
    <property type="term" value="C:membrane"/>
    <property type="evidence" value="ECO:0007669"/>
    <property type="project" value="UniProtKB-SubCell"/>
</dbReference>
<reference evidence="9" key="1">
    <citation type="submission" date="2023-06" db="EMBL/GenBank/DDBJ databases">
        <authorList>
            <person name="Noh H."/>
        </authorList>
    </citation>
    <scope>NUCLEOTIDE SEQUENCE</scope>
    <source>
        <strain evidence="9">DUCC20226</strain>
    </source>
</reference>
<feature type="transmembrane region" description="Helical" evidence="7">
    <location>
        <begin position="285"/>
        <end position="310"/>
    </location>
</feature>
<dbReference type="InterPro" id="IPR011701">
    <property type="entry name" value="MFS"/>
</dbReference>
<comment type="similarity">
    <text evidence="6">Belongs to the major facilitator superfamily. Allantoate permease family.</text>
</comment>
<keyword evidence="2" id="KW-0813">Transport</keyword>
<dbReference type="PANTHER" id="PTHR43791:SF40">
    <property type="entry name" value="THIAMINE PATHWAY TRANSPORTER THI73"/>
    <property type="match status" value="1"/>
</dbReference>
<organism evidence="9 10">
    <name type="scientific">Phomopsis amygdali</name>
    <name type="common">Fusicoccum amygdali</name>
    <dbReference type="NCBI Taxonomy" id="1214568"/>
    <lineage>
        <taxon>Eukaryota</taxon>
        <taxon>Fungi</taxon>
        <taxon>Dikarya</taxon>
        <taxon>Ascomycota</taxon>
        <taxon>Pezizomycotina</taxon>
        <taxon>Sordariomycetes</taxon>
        <taxon>Sordariomycetidae</taxon>
        <taxon>Diaporthales</taxon>
        <taxon>Diaporthaceae</taxon>
        <taxon>Diaporthe</taxon>
    </lineage>
</organism>
<feature type="transmembrane region" description="Helical" evidence="7">
    <location>
        <begin position="217"/>
        <end position="237"/>
    </location>
</feature>
<keyword evidence="5 7" id="KW-0472">Membrane</keyword>
<feature type="transmembrane region" description="Helical" evidence="7">
    <location>
        <begin position="147"/>
        <end position="169"/>
    </location>
</feature>
<evidence type="ECO:0000256" key="2">
    <source>
        <dbReference type="ARBA" id="ARBA00022448"/>
    </source>
</evidence>
<dbReference type="Pfam" id="PF07690">
    <property type="entry name" value="MFS_1"/>
    <property type="match status" value="1"/>
</dbReference>
<dbReference type="SUPFAM" id="SSF103473">
    <property type="entry name" value="MFS general substrate transporter"/>
    <property type="match status" value="1"/>
</dbReference>
<feature type="transmembrane region" description="Helical" evidence="7">
    <location>
        <begin position="322"/>
        <end position="342"/>
    </location>
</feature>
<feature type="transmembrane region" description="Helical" evidence="7">
    <location>
        <begin position="122"/>
        <end position="141"/>
    </location>
</feature>
<gene>
    <name evidence="9" type="ORF">N8I77_013207</name>
</gene>
<dbReference type="InterPro" id="IPR020846">
    <property type="entry name" value="MFS_dom"/>
</dbReference>
<dbReference type="InterPro" id="IPR036259">
    <property type="entry name" value="MFS_trans_sf"/>
</dbReference>
<dbReference type="Gene3D" id="1.20.1250.20">
    <property type="entry name" value="MFS general substrate transporter like domains"/>
    <property type="match status" value="2"/>
</dbReference>
<dbReference type="EMBL" id="JAUJFL010000011">
    <property type="protein sequence ID" value="KAK2596311.1"/>
    <property type="molecule type" value="Genomic_DNA"/>
</dbReference>
<comment type="subcellular location">
    <subcellularLocation>
        <location evidence="1">Membrane</location>
        <topology evidence="1">Multi-pass membrane protein</topology>
    </subcellularLocation>
</comment>
<keyword evidence="4 7" id="KW-1133">Transmembrane helix</keyword>
<evidence type="ECO:0000256" key="7">
    <source>
        <dbReference type="SAM" id="Phobius"/>
    </source>
</evidence>
<evidence type="ECO:0000256" key="3">
    <source>
        <dbReference type="ARBA" id="ARBA00022692"/>
    </source>
</evidence>
<feature type="domain" description="Major facilitator superfamily (MFS) profile" evidence="8">
    <location>
        <begin position="55"/>
        <end position="466"/>
    </location>
</feature>